<evidence type="ECO:0000256" key="2">
    <source>
        <dbReference type="SAM" id="Phobius"/>
    </source>
</evidence>
<dbReference type="InterPro" id="IPR039961">
    <property type="entry name" value="Nuo9.5"/>
</dbReference>
<keyword evidence="2" id="KW-0472">Membrane</keyword>
<name>A0AAD9MKZ7_9PEZI</name>
<dbReference type="CDD" id="cd22903">
    <property type="entry name" value="NI9M"/>
    <property type="match status" value="1"/>
</dbReference>
<dbReference type="Proteomes" id="UP001217918">
    <property type="component" value="Unassembled WGS sequence"/>
</dbReference>
<dbReference type="PANTHER" id="PTHR38488">
    <property type="entry name" value="OXIDOREDUCTASE 9.5 KDA SUBUNIT, PUTATIVE (AFU_ORTHOLOGUE AFUA_5G08980)-RELATED"/>
    <property type="match status" value="1"/>
</dbReference>
<gene>
    <name evidence="3" type="ORF">P8C59_009219</name>
</gene>
<organism evidence="3 4">
    <name type="scientific">Phyllachora maydis</name>
    <dbReference type="NCBI Taxonomy" id="1825666"/>
    <lineage>
        <taxon>Eukaryota</taxon>
        <taxon>Fungi</taxon>
        <taxon>Dikarya</taxon>
        <taxon>Ascomycota</taxon>
        <taxon>Pezizomycotina</taxon>
        <taxon>Sordariomycetes</taxon>
        <taxon>Sordariomycetidae</taxon>
        <taxon>Phyllachorales</taxon>
        <taxon>Phyllachoraceae</taxon>
        <taxon>Phyllachora</taxon>
    </lineage>
</organism>
<evidence type="ECO:0000256" key="1">
    <source>
        <dbReference type="SAM" id="MobiDB-lite"/>
    </source>
</evidence>
<comment type="caution">
    <text evidence="3">The sequence shown here is derived from an EMBL/GenBank/DDBJ whole genome shotgun (WGS) entry which is preliminary data.</text>
</comment>
<feature type="region of interest" description="Disordered" evidence="1">
    <location>
        <begin position="57"/>
        <end position="88"/>
    </location>
</feature>
<dbReference type="PANTHER" id="PTHR38488:SF1">
    <property type="entry name" value="OXIDOREDUCTASE 9.5 KDA SUBUNIT, PUTATIVE (AFU_ORTHOLOGUE AFUA_5G08980)-RELATED"/>
    <property type="match status" value="1"/>
</dbReference>
<dbReference type="EMBL" id="JAQQPM010000009">
    <property type="protein sequence ID" value="KAK2075061.1"/>
    <property type="molecule type" value="Genomic_DNA"/>
</dbReference>
<feature type="transmembrane region" description="Helical" evidence="2">
    <location>
        <begin position="23"/>
        <end position="40"/>
    </location>
</feature>
<evidence type="ECO:0000313" key="3">
    <source>
        <dbReference type="EMBL" id="KAK2075061.1"/>
    </source>
</evidence>
<proteinExistence type="predicted"/>
<accession>A0AAD9MKZ7</accession>
<keyword evidence="2" id="KW-0812">Transmembrane</keyword>
<keyword evidence="2" id="KW-1133">Transmembrane helix</keyword>
<protein>
    <recommendedName>
        <fullName evidence="5">NADH-ubiquinone oxidoreductase 9.5 kDa subunit</fullName>
    </recommendedName>
</protein>
<reference evidence="3" key="1">
    <citation type="journal article" date="2023" name="Mol. Plant Microbe Interact.">
        <title>Elucidating the Obligate Nature and Biological Capacity of an Invasive Fungal Corn Pathogen.</title>
        <authorList>
            <person name="MacCready J.S."/>
            <person name="Roggenkamp E.M."/>
            <person name="Gdanetz K."/>
            <person name="Chilvers M.I."/>
        </authorList>
    </citation>
    <scope>NUCLEOTIDE SEQUENCE</scope>
    <source>
        <strain evidence="3">PM02</strain>
    </source>
</reference>
<dbReference type="AlphaFoldDB" id="A0AAD9MKZ7"/>
<evidence type="ECO:0000313" key="4">
    <source>
        <dbReference type="Proteomes" id="UP001217918"/>
    </source>
</evidence>
<evidence type="ECO:0008006" key="5">
    <source>
        <dbReference type="Google" id="ProtNLM"/>
    </source>
</evidence>
<keyword evidence="4" id="KW-1185">Reference proteome</keyword>
<sequence>MGPHFWASPLRYFRWAARERPNLFWSCVLGGIGPVMLFTVPPLRRFLGDPDAAPYPRTYPVPTGPRKKLTGYGDEIETETETETWGRT</sequence>